<gene>
    <name evidence="1" type="ORF">BDM02DRAFT_3187660</name>
</gene>
<evidence type="ECO:0000313" key="2">
    <source>
        <dbReference type="Proteomes" id="UP000886501"/>
    </source>
</evidence>
<reference evidence="1" key="2">
    <citation type="journal article" date="2020" name="Nat. Commun.">
        <title>Large-scale genome sequencing of mycorrhizal fungi provides insights into the early evolution of symbiotic traits.</title>
        <authorList>
            <person name="Miyauchi S."/>
            <person name="Kiss E."/>
            <person name="Kuo A."/>
            <person name="Drula E."/>
            <person name="Kohler A."/>
            <person name="Sanchez-Garcia M."/>
            <person name="Morin E."/>
            <person name="Andreopoulos B."/>
            <person name="Barry K.W."/>
            <person name="Bonito G."/>
            <person name="Buee M."/>
            <person name="Carver A."/>
            <person name="Chen C."/>
            <person name="Cichocki N."/>
            <person name="Clum A."/>
            <person name="Culley D."/>
            <person name="Crous P.W."/>
            <person name="Fauchery L."/>
            <person name="Girlanda M."/>
            <person name="Hayes R.D."/>
            <person name="Keri Z."/>
            <person name="LaButti K."/>
            <person name="Lipzen A."/>
            <person name="Lombard V."/>
            <person name="Magnuson J."/>
            <person name="Maillard F."/>
            <person name="Murat C."/>
            <person name="Nolan M."/>
            <person name="Ohm R.A."/>
            <person name="Pangilinan J."/>
            <person name="Pereira M.F."/>
            <person name="Perotto S."/>
            <person name="Peter M."/>
            <person name="Pfister S."/>
            <person name="Riley R."/>
            <person name="Sitrit Y."/>
            <person name="Stielow J.B."/>
            <person name="Szollosi G."/>
            <person name="Zifcakova L."/>
            <person name="Stursova M."/>
            <person name="Spatafora J.W."/>
            <person name="Tedersoo L."/>
            <person name="Vaario L.M."/>
            <person name="Yamada A."/>
            <person name="Yan M."/>
            <person name="Wang P."/>
            <person name="Xu J."/>
            <person name="Bruns T."/>
            <person name="Baldrian P."/>
            <person name="Vilgalys R."/>
            <person name="Dunand C."/>
            <person name="Henrissat B."/>
            <person name="Grigoriev I.V."/>
            <person name="Hibbett D."/>
            <person name="Nagy L.G."/>
            <person name="Martin F.M."/>
        </authorList>
    </citation>
    <scope>NUCLEOTIDE SEQUENCE</scope>
    <source>
        <strain evidence="1">P2</strain>
    </source>
</reference>
<protein>
    <submittedName>
        <fullName evidence="1">Uncharacterized protein</fullName>
    </submittedName>
</protein>
<keyword evidence="2" id="KW-1185">Reference proteome</keyword>
<name>A0ACB6ZE07_THEGA</name>
<sequence>MGLSGRKIKQRIPQDPRNLSWADDASRFGSTYLSKLGFDHSDKNATLGTSGVGLTQHLKVHHKLDMLGIGAQHTKDPNGIAWKQNRDFENLLKRLNANLEGPAEDKVSYAAIDGFKPARVDEPVADRDNAGPETEGRDESRKAEKKRKKKKCLRDDDETAKMEKSKKRMKAESTSATPGSEPVEFNPSSSNSPTPESTAIARKPHRNGRAHRARFIASKRLAATSSVAVAEILGISSSSTTPLSVSSVATPEVISRVEDDEYGHLTVSSKSVADYFKEKMRPVVLKPLGFEMGTNEGPRGGIGSWLNIRSHDKVEEGGRLCGGLGMGLLVKMSAAEATTEIFVQEERRKRKHRSEDDEGEVEHKPKKKGIKRAQTASY</sequence>
<organism evidence="1 2">
    <name type="scientific">Thelephora ganbajun</name>
    <name type="common">Ganba fungus</name>
    <dbReference type="NCBI Taxonomy" id="370292"/>
    <lineage>
        <taxon>Eukaryota</taxon>
        <taxon>Fungi</taxon>
        <taxon>Dikarya</taxon>
        <taxon>Basidiomycota</taxon>
        <taxon>Agaricomycotina</taxon>
        <taxon>Agaricomycetes</taxon>
        <taxon>Thelephorales</taxon>
        <taxon>Thelephoraceae</taxon>
        <taxon>Thelephora</taxon>
    </lineage>
</organism>
<proteinExistence type="predicted"/>
<dbReference type="EMBL" id="MU118025">
    <property type="protein sequence ID" value="KAF9647837.1"/>
    <property type="molecule type" value="Genomic_DNA"/>
</dbReference>
<comment type="caution">
    <text evidence="1">The sequence shown here is derived from an EMBL/GenBank/DDBJ whole genome shotgun (WGS) entry which is preliminary data.</text>
</comment>
<dbReference type="Proteomes" id="UP000886501">
    <property type="component" value="Unassembled WGS sequence"/>
</dbReference>
<evidence type="ECO:0000313" key="1">
    <source>
        <dbReference type="EMBL" id="KAF9647837.1"/>
    </source>
</evidence>
<accession>A0ACB6ZE07</accession>
<reference evidence="1" key="1">
    <citation type="submission" date="2019-10" db="EMBL/GenBank/DDBJ databases">
        <authorList>
            <consortium name="DOE Joint Genome Institute"/>
            <person name="Kuo A."/>
            <person name="Miyauchi S."/>
            <person name="Kiss E."/>
            <person name="Drula E."/>
            <person name="Kohler A."/>
            <person name="Sanchez-Garcia M."/>
            <person name="Andreopoulos B."/>
            <person name="Barry K.W."/>
            <person name="Bonito G."/>
            <person name="Buee M."/>
            <person name="Carver A."/>
            <person name="Chen C."/>
            <person name="Cichocki N."/>
            <person name="Clum A."/>
            <person name="Culley D."/>
            <person name="Crous P.W."/>
            <person name="Fauchery L."/>
            <person name="Girlanda M."/>
            <person name="Hayes R."/>
            <person name="Keri Z."/>
            <person name="Labutti K."/>
            <person name="Lipzen A."/>
            <person name="Lombard V."/>
            <person name="Magnuson J."/>
            <person name="Maillard F."/>
            <person name="Morin E."/>
            <person name="Murat C."/>
            <person name="Nolan M."/>
            <person name="Ohm R."/>
            <person name="Pangilinan J."/>
            <person name="Pereira M."/>
            <person name="Perotto S."/>
            <person name="Peter M."/>
            <person name="Riley R."/>
            <person name="Sitrit Y."/>
            <person name="Stielow B."/>
            <person name="Szollosi G."/>
            <person name="Zifcakova L."/>
            <person name="Stursova M."/>
            <person name="Spatafora J.W."/>
            <person name="Tedersoo L."/>
            <person name="Vaario L.-M."/>
            <person name="Yamada A."/>
            <person name="Yan M."/>
            <person name="Wang P."/>
            <person name="Xu J."/>
            <person name="Bruns T."/>
            <person name="Baldrian P."/>
            <person name="Vilgalys R."/>
            <person name="Henrissat B."/>
            <person name="Grigoriev I.V."/>
            <person name="Hibbett D."/>
            <person name="Nagy L.G."/>
            <person name="Martin F.M."/>
        </authorList>
    </citation>
    <scope>NUCLEOTIDE SEQUENCE</scope>
    <source>
        <strain evidence="1">P2</strain>
    </source>
</reference>